<keyword evidence="5" id="KW-1185">Reference proteome</keyword>
<dbReference type="GO" id="GO:0030170">
    <property type="term" value="F:pyridoxal phosphate binding"/>
    <property type="evidence" value="ECO:0007669"/>
    <property type="project" value="InterPro"/>
</dbReference>
<dbReference type="InterPro" id="IPR004839">
    <property type="entry name" value="Aminotransferase_I/II_large"/>
</dbReference>
<dbReference type="Gene3D" id="3.40.640.10">
    <property type="entry name" value="Type I PLP-dependent aspartate aminotransferase-like (Major domain)"/>
    <property type="match status" value="1"/>
</dbReference>
<dbReference type="InterPro" id="IPR015421">
    <property type="entry name" value="PyrdxlP-dep_Trfase_major"/>
</dbReference>
<name>A0A7W6BZ99_9SPHN</name>
<protein>
    <submittedName>
        <fullName evidence="4">Cobalamin biosynthetic protein CobC</fullName>
    </submittedName>
</protein>
<organism evidence="4 5">
    <name type="scientific">Novosphingobium fluoreni</name>
    <dbReference type="NCBI Taxonomy" id="1391222"/>
    <lineage>
        <taxon>Bacteria</taxon>
        <taxon>Pseudomonadati</taxon>
        <taxon>Pseudomonadota</taxon>
        <taxon>Alphaproteobacteria</taxon>
        <taxon>Sphingomonadales</taxon>
        <taxon>Sphingomonadaceae</taxon>
        <taxon>Novosphingobium</taxon>
    </lineage>
</organism>
<dbReference type="SUPFAM" id="SSF53383">
    <property type="entry name" value="PLP-dependent transferases"/>
    <property type="match status" value="1"/>
</dbReference>
<feature type="domain" description="Aminotransferase class I/classII large" evidence="3">
    <location>
        <begin position="115"/>
        <end position="314"/>
    </location>
</feature>
<evidence type="ECO:0000256" key="2">
    <source>
        <dbReference type="ARBA" id="ARBA00022898"/>
    </source>
</evidence>
<evidence type="ECO:0000256" key="1">
    <source>
        <dbReference type="ARBA" id="ARBA00001933"/>
    </source>
</evidence>
<evidence type="ECO:0000313" key="4">
    <source>
        <dbReference type="EMBL" id="MBB3940628.1"/>
    </source>
</evidence>
<dbReference type="AlphaFoldDB" id="A0A7W6BZ99"/>
<accession>A0A7W6BZ99</accession>
<dbReference type="Proteomes" id="UP000561459">
    <property type="component" value="Unassembled WGS sequence"/>
</dbReference>
<proteinExistence type="predicted"/>
<dbReference type="Pfam" id="PF00155">
    <property type="entry name" value="Aminotran_1_2"/>
    <property type="match status" value="1"/>
</dbReference>
<dbReference type="PANTHER" id="PTHR42885">
    <property type="entry name" value="HISTIDINOL-PHOSPHATE AMINOTRANSFERASE-RELATED"/>
    <property type="match status" value="1"/>
</dbReference>
<sequence>MTPWTWHGGGITAARRHFGGDDWLDLSTGINPVPWPGVDTLHFDWQALPAPEDLRALEAVAAAYFGVDPQFVCAVPGTEIGLRLIGQSLNGVRTAHVAPSYRTHGEMVAGSIATQASRSDAAEALILANPNNPDGRLVDTERLLAQDRPWLLVDEAFADPDPDCSVAAQVADRSGLIVFRSFGKFFGLAGVRLGFVLARPEILADLRAVLGAWPLSAAALAIGRAAYQDHAWIEQTRTRLWRQAAALDAVLEDCGFSAIGACPLFRLITVDDGHALFERLARRAILTRPFAEQPQWLRFGLPADTAGLERLRDALRG</sequence>
<dbReference type="InterPro" id="IPR015422">
    <property type="entry name" value="PyrdxlP-dep_Trfase_small"/>
</dbReference>
<evidence type="ECO:0000313" key="5">
    <source>
        <dbReference type="Proteomes" id="UP000561459"/>
    </source>
</evidence>
<evidence type="ECO:0000259" key="3">
    <source>
        <dbReference type="Pfam" id="PF00155"/>
    </source>
</evidence>
<dbReference type="PANTHER" id="PTHR42885:SF1">
    <property type="entry name" value="THREONINE-PHOSPHATE DECARBOXYLASE"/>
    <property type="match status" value="1"/>
</dbReference>
<comment type="caution">
    <text evidence="4">The sequence shown here is derived from an EMBL/GenBank/DDBJ whole genome shotgun (WGS) entry which is preliminary data.</text>
</comment>
<dbReference type="RefSeq" id="WP_183617225.1">
    <property type="nucleotide sequence ID" value="NZ_JACIDY010000005.1"/>
</dbReference>
<dbReference type="EMBL" id="JACIDY010000005">
    <property type="protein sequence ID" value="MBB3940628.1"/>
    <property type="molecule type" value="Genomic_DNA"/>
</dbReference>
<dbReference type="Gene3D" id="3.90.1150.10">
    <property type="entry name" value="Aspartate Aminotransferase, domain 1"/>
    <property type="match status" value="1"/>
</dbReference>
<keyword evidence="2" id="KW-0663">Pyridoxal phosphate</keyword>
<dbReference type="InterPro" id="IPR015424">
    <property type="entry name" value="PyrdxlP-dep_Trfase"/>
</dbReference>
<reference evidence="4 5" key="1">
    <citation type="submission" date="2020-08" db="EMBL/GenBank/DDBJ databases">
        <title>Genomic Encyclopedia of Type Strains, Phase IV (KMG-IV): sequencing the most valuable type-strain genomes for metagenomic binning, comparative biology and taxonomic classification.</title>
        <authorList>
            <person name="Goeker M."/>
        </authorList>
    </citation>
    <scope>NUCLEOTIDE SEQUENCE [LARGE SCALE GENOMIC DNA]</scope>
    <source>
        <strain evidence="4 5">DSM 27568</strain>
    </source>
</reference>
<dbReference type="CDD" id="cd00609">
    <property type="entry name" value="AAT_like"/>
    <property type="match status" value="1"/>
</dbReference>
<gene>
    <name evidence="4" type="ORF">GGR39_002285</name>
</gene>
<comment type="cofactor">
    <cofactor evidence="1">
        <name>pyridoxal 5'-phosphate</name>
        <dbReference type="ChEBI" id="CHEBI:597326"/>
    </cofactor>
</comment>